<proteinExistence type="predicted"/>
<dbReference type="AlphaFoldDB" id="A0AA97FGM1"/>
<gene>
    <name evidence="2" type="ORF">N8K70_10970</name>
</gene>
<reference evidence="2 3" key="1">
    <citation type="submission" date="2023-02" db="EMBL/GenBank/DDBJ databases">
        <title>Microbacterium betulae sp. nov., isolated from birch wood.</title>
        <authorList>
            <person name="Pasciak M."/>
            <person name="Pawlik K.J."/>
            <person name="Martynowski D."/>
            <person name="Laczmanski L."/>
            <person name="Ciekot J."/>
            <person name="Szponar B."/>
            <person name="Wojcik-Fatla A."/>
            <person name="Mackiewicz B."/>
            <person name="Farian E."/>
            <person name="Cholewa G."/>
            <person name="Cholewa A."/>
            <person name="Dutkiewicz J."/>
        </authorList>
    </citation>
    <scope>NUCLEOTIDE SEQUENCE [LARGE SCALE GENOMIC DNA]</scope>
    <source>
        <strain evidence="2 3">AB</strain>
    </source>
</reference>
<sequence length="323" mass="34420">MDAADSLQVIVGAGPVGTALAVRLSREGKRVRVLTRSGRDTGIADVEFVATDASDPEQLTAATSGAQVLYNCANPGAYQAWEREWPPLAAAFLTAAERTGAVLVTASNLYGYGPVSEPMNRSTPLRPSDHKGALRTRMWHDALAAHEAGRVRVAEARASDYIGPTLPVGNGLLAMYADATLAGSTARVFADPDQPHTWTAIEDVAATLSALGQNEKAWGSAWIVPSNPPQTVRQVLQALHTEIGLAEPRLQRIPRWVLRTASPFVPLVREVVGVLYQFDAPFVSDGSETTERLGVPPTAWTDVVSETAAAWHTRARGEGRAGA</sequence>
<keyword evidence="3" id="KW-1185">Reference proteome</keyword>
<dbReference type="Gene3D" id="3.40.50.720">
    <property type="entry name" value="NAD(P)-binding Rossmann-like Domain"/>
    <property type="match status" value="1"/>
</dbReference>
<dbReference type="InterPro" id="IPR001509">
    <property type="entry name" value="Epimerase_deHydtase"/>
</dbReference>
<dbReference type="SUPFAM" id="SSF51735">
    <property type="entry name" value="NAD(P)-binding Rossmann-fold domains"/>
    <property type="match status" value="1"/>
</dbReference>
<organism evidence="2 3">
    <name type="scientific">Microbacterium betulae</name>
    <dbReference type="NCBI Taxonomy" id="2981139"/>
    <lineage>
        <taxon>Bacteria</taxon>
        <taxon>Bacillati</taxon>
        <taxon>Actinomycetota</taxon>
        <taxon>Actinomycetes</taxon>
        <taxon>Micrococcales</taxon>
        <taxon>Microbacteriaceae</taxon>
        <taxon>Microbacterium</taxon>
    </lineage>
</organism>
<dbReference type="Pfam" id="PF01370">
    <property type="entry name" value="Epimerase"/>
    <property type="match status" value="1"/>
</dbReference>
<protein>
    <submittedName>
        <fullName evidence="2">NAD-dependent epimerase/dehydratase family protein</fullName>
    </submittedName>
</protein>
<accession>A0AA97FGM1</accession>
<dbReference type="Proteomes" id="UP001305498">
    <property type="component" value="Chromosome"/>
</dbReference>
<dbReference type="KEGG" id="mbet:N8K70_10970"/>
<evidence type="ECO:0000313" key="2">
    <source>
        <dbReference type="EMBL" id="WOF21905.1"/>
    </source>
</evidence>
<feature type="domain" description="NAD-dependent epimerase/dehydratase" evidence="1">
    <location>
        <begin position="11"/>
        <end position="214"/>
    </location>
</feature>
<dbReference type="EMBL" id="CP118157">
    <property type="protein sequence ID" value="WOF21905.1"/>
    <property type="molecule type" value="Genomic_DNA"/>
</dbReference>
<dbReference type="InterPro" id="IPR036291">
    <property type="entry name" value="NAD(P)-bd_dom_sf"/>
</dbReference>
<name>A0AA97FGM1_9MICO</name>
<dbReference type="RefSeq" id="WP_317138383.1">
    <property type="nucleotide sequence ID" value="NZ_CP118157.1"/>
</dbReference>
<evidence type="ECO:0000313" key="3">
    <source>
        <dbReference type="Proteomes" id="UP001305498"/>
    </source>
</evidence>
<evidence type="ECO:0000259" key="1">
    <source>
        <dbReference type="Pfam" id="PF01370"/>
    </source>
</evidence>